<keyword evidence="1" id="KW-0949">S-adenosyl-L-methionine</keyword>
<evidence type="ECO:0000256" key="2">
    <source>
        <dbReference type="ARBA" id="ARBA00022723"/>
    </source>
</evidence>
<dbReference type="InterPro" id="IPR050377">
    <property type="entry name" value="Radical_SAM_PqqE_MftC-like"/>
</dbReference>
<dbReference type="InterPro" id="IPR058240">
    <property type="entry name" value="rSAM_sf"/>
</dbReference>
<dbReference type="InterPro" id="IPR007197">
    <property type="entry name" value="rSAM"/>
</dbReference>
<dbReference type="GO" id="GO:0003824">
    <property type="term" value="F:catalytic activity"/>
    <property type="evidence" value="ECO:0007669"/>
    <property type="project" value="InterPro"/>
</dbReference>
<reference evidence="6 7" key="1">
    <citation type="journal article" date="2014" name="Genome Announc.">
        <title>Draft genome sequences of the altered schaedler flora, a defined bacterial community from gnotobiotic mice.</title>
        <authorList>
            <person name="Wannemuehler M.J."/>
            <person name="Overstreet A.M."/>
            <person name="Ward D.V."/>
            <person name="Phillips G.J."/>
        </authorList>
    </citation>
    <scope>NUCLEOTIDE SEQUENCE [LARGE SCALE GENOMIC DNA]</scope>
    <source>
        <strain evidence="6 7">ASF492</strain>
    </source>
</reference>
<dbReference type="SUPFAM" id="SSF102114">
    <property type="entry name" value="Radical SAM enzymes"/>
    <property type="match status" value="1"/>
</dbReference>
<name>N2B2P2_9FIRM</name>
<dbReference type="HOGENOM" id="CLU_009273_4_2_9"/>
<dbReference type="Proteomes" id="UP000012589">
    <property type="component" value="Unassembled WGS sequence"/>
</dbReference>
<evidence type="ECO:0000313" key="6">
    <source>
        <dbReference type="EMBL" id="EMZ35857.1"/>
    </source>
</evidence>
<dbReference type="InterPro" id="IPR008792">
    <property type="entry name" value="PQQD"/>
</dbReference>
<dbReference type="SMART" id="SM00729">
    <property type="entry name" value="Elp3"/>
    <property type="match status" value="1"/>
</dbReference>
<dbReference type="Gene3D" id="3.20.20.70">
    <property type="entry name" value="Aldolase class I"/>
    <property type="match status" value="1"/>
</dbReference>
<evidence type="ECO:0000259" key="5">
    <source>
        <dbReference type="PROSITE" id="PS51918"/>
    </source>
</evidence>
<keyword evidence="2" id="KW-0479">Metal-binding</keyword>
<dbReference type="GO" id="GO:0051536">
    <property type="term" value="F:iron-sulfur cluster binding"/>
    <property type="evidence" value="ECO:0007669"/>
    <property type="project" value="UniProtKB-KW"/>
</dbReference>
<dbReference type="PROSITE" id="PS51918">
    <property type="entry name" value="RADICAL_SAM"/>
    <property type="match status" value="1"/>
</dbReference>
<evidence type="ECO:0000313" key="7">
    <source>
        <dbReference type="Proteomes" id="UP000012589"/>
    </source>
</evidence>
<dbReference type="PANTHER" id="PTHR11228:SF7">
    <property type="entry name" value="PQQA PEPTIDE CYCLASE"/>
    <property type="match status" value="1"/>
</dbReference>
<feature type="domain" description="Radical SAM core" evidence="5">
    <location>
        <begin position="140"/>
        <end position="357"/>
    </location>
</feature>
<dbReference type="Pfam" id="PF04055">
    <property type="entry name" value="Radical_SAM"/>
    <property type="match status" value="1"/>
</dbReference>
<evidence type="ECO:0000256" key="1">
    <source>
        <dbReference type="ARBA" id="ARBA00022691"/>
    </source>
</evidence>
<evidence type="ECO:0000256" key="4">
    <source>
        <dbReference type="ARBA" id="ARBA00023014"/>
    </source>
</evidence>
<dbReference type="InterPro" id="IPR006638">
    <property type="entry name" value="Elp3/MiaA/NifB-like_rSAM"/>
</dbReference>
<gene>
    <name evidence="6" type="ORF">C823_00929</name>
</gene>
<keyword evidence="4" id="KW-0411">Iron-sulfur</keyword>
<dbReference type="InterPro" id="IPR013785">
    <property type="entry name" value="Aldolase_TIM"/>
</dbReference>
<accession>N2B2P2</accession>
<dbReference type="SFLD" id="SFLDS00029">
    <property type="entry name" value="Radical_SAM"/>
    <property type="match status" value="1"/>
</dbReference>
<dbReference type="EMBL" id="AQFT01000024">
    <property type="protein sequence ID" value="EMZ35857.1"/>
    <property type="molecule type" value="Genomic_DNA"/>
</dbReference>
<organism evidence="6 7">
    <name type="scientific">Eubacterium plexicaudatum ASF492</name>
    <dbReference type="NCBI Taxonomy" id="1235802"/>
    <lineage>
        <taxon>Bacteria</taxon>
        <taxon>Bacillati</taxon>
        <taxon>Bacillota</taxon>
        <taxon>Clostridia</taxon>
        <taxon>Eubacteriales</taxon>
        <taxon>Eubacteriaceae</taxon>
        <taxon>Eubacterium</taxon>
    </lineage>
</organism>
<dbReference type="Pfam" id="PF05402">
    <property type="entry name" value="PqqD"/>
    <property type="match status" value="1"/>
</dbReference>
<proteinExistence type="predicted"/>
<keyword evidence="3" id="KW-0408">Iron</keyword>
<dbReference type="eggNOG" id="COG0535">
    <property type="taxonomic scope" value="Bacteria"/>
</dbReference>
<dbReference type="AlphaFoldDB" id="N2B2P2"/>
<dbReference type="PANTHER" id="PTHR11228">
    <property type="entry name" value="RADICAL SAM DOMAIN PROTEIN"/>
    <property type="match status" value="1"/>
</dbReference>
<dbReference type="GO" id="GO:0046872">
    <property type="term" value="F:metal ion binding"/>
    <property type="evidence" value="ECO:0007669"/>
    <property type="project" value="UniProtKB-KW"/>
</dbReference>
<protein>
    <submittedName>
        <fullName evidence="6">Radical SAM additional 4Fe4S-binding SPASM domain-containing protein</fullName>
    </submittedName>
</protein>
<dbReference type="CDD" id="cd01335">
    <property type="entry name" value="Radical_SAM"/>
    <property type="match status" value="1"/>
</dbReference>
<dbReference type="STRING" id="1235802.C823_00929"/>
<dbReference type="SFLD" id="SFLDG01067">
    <property type="entry name" value="SPASM/twitch_domain_containing"/>
    <property type="match status" value="1"/>
</dbReference>
<dbReference type="PATRIC" id="fig|1235802.3.peg.997"/>
<dbReference type="SFLD" id="SFLDG01386">
    <property type="entry name" value="main_SPASM_domain-containing"/>
    <property type="match status" value="1"/>
</dbReference>
<dbReference type="Pfam" id="PF13186">
    <property type="entry name" value="SPASM"/>
    <property type="match status" value="1"/>
</dbReference>
<sequence>MYYKIRQDVLFRQYDEYGLITDNSEYGYRMINDTRRLRGEKYVSKSGAVMLAALDRNPKNIDDIVDELVHIFVGVDLETLKKDTVEFLQYFVDEGFLCIGENEDSCQNYENKKLNENDNSENTTIAFNSDDCEKSIFKTNEFLRSIHIEIANACNERCVHCYIPHKYKTNVIDSDLFYRIIEEGRQMNIIHVTLSGGEPLLHKDIVEFLIKCRKLDLSVNVLSNLTLLTDEIVDEMKQNPLLSVQTSIYAMNPDVHDEITKLQGSLEKTICGLKKLMKAKIPVQISCPVMKQNKDDFINVIRWGYDNNIYVAVEPVIFASYDHTGENLSNRLSLEEIGKVFDYELTEGYAETISNFAKEKEALKDDDPICSICRYSFCISVTGEVYPCVGWQSNVIGTLDNQNLSEIWKNSDKIKCLRKIKRKDFVKCVDCKDKGYCTVCMMSNSNENQDGDAFRINELYCNVAKLKHEKLTIYRNKSSGGGKN</sequence>
<comment type="caution">
    <text evidence="6">The sequence shown here is derived from an EMBL/GenBank/DDBJ whole genome shotgun (WGS) entry which is preliminary data.</text>
</comment>
<keyword evidence="7" id="KW-1185">Reference proteome</keyword>
<dbReference type="InterPro" id="IPR023885">
    <property type="entry name" value="4Fe4S-binding_SPASM_dom"/>
</dbReference>
<evidence type="ECO:0000256" key="3">
    <source>
        <dbReference type="ARBA" id="ARBA00023004"/>
    </source>
</evidence>
<dbReference type="OrthoDB" id="9810775at2"/>